<name>A0A5C6RXT2_9FLAO</name>
<accession>A0A5C6RXT2</accession>
<gene>
    <name evidence="3" type="ORF">FRY74_06260</name>
</gene>
<dbReference type="Proteomes" id="UP000321721">
    <property type="component" value="Unassembled WGS sequence"/>
</dbReference>
<evidence type="ECO:0000313" key="4">
    <source>
        <dbReference type="Proteomes" id="UP000321721"/>
    </source>
</evidence>
<feature type="domain" description="Abortive phage infection protein C-terminal" evidence="1">
    <location>
        <begin position="241"/>
        <end position="539"/>
    </location>
</feature>
<feature type="domain" description="Abortive infection phage resistance protein N-terminal" evidence="2">
    <location>
        <begin position="27"/>
        <end position="181"/>
    </location>
</feature>
<organism evidence="3 4">
    <name type="scientific">Vicingus serpentipes</name>
    <dbReference type="NCBI Taxonomy" id="1926625"/>
    <lineage>
        <taxon>Bacteria</taxon>
        <taxon>Pseudomonadati</taxon>
        <taxon>Bacteroidota</taxon>
        <taxon>Flavobacteriia</taxon>
        <taxon>Flavobacteriales</taxon>
        <taxon>Vicingaceae</taxon>
        <taxon>Vicingus</taxon>
    </lineage>
</organism>
<dbReference type="InterPro" id="IPR055101">
    <property type="entry name" value="AIPR_N"/>
</dbReference>
<dbReference type="OrthoDB" id="9806213at2"/>
<proteinExistence type="predicted"/>
<evidence type="ECO:0000259" key="2">
    <source>
        <dbReference type="Pfam" id="PF22879"/>
    </source>
</evidence>
<dbReference type="AlphaFoldDB" id="A0A5C6RXT2"/>
<evidence type="ECO:0000313" key="3">
    <source>
        <dbReference type="EMBL" id="TXB66172.1"/>
    </source>
</evidence>
<evidence type="ECO:0000259" key="1">
    <source>
        <dbReference type="Pfam" id="PF10592"/>
    </source>
</evidence>
<dbReference type="InterPro" id="IPR018891">
    <property type="entry name" value="AIPR_C"/>
</dbReference>
<dbReference type="RefSeq" id="WP_147099692.1">
    <property type="nucleotide sequence ID" value="NZ_VOOS01000002.1"/>
</dbReference>
<dbReference type="EMBL" id="VOOS01000002">
    <property type="protein sequence ID" value="TXB66172.1"/>
    <property type="molecule type" value="Genomic_DNA"/>
</dbReference>
<comment type="caution">
    <text evidence="3">The sequence shown here is derived from an EMBL/GenBank/DDBJ whole genome shotgun (WGS) entry which is preliminary data.</text>
</comment>
<keyword evidence="4" id="KW-1185">Reference proteome</keyword>
<dbReference type="Pfam" id="PF10592">
    <property type="entry name" value="AIPR"/>
    <property type="match status" value="1"/>
</dbReference>
<reference evidence="3 4" key="1">
    <citation type="submission" date="2019-08" db="EMBL/GenBank/DDBJ databases">
        <title>Genome of Vicingus serpentipes NCIMB 15042.</title>
        <authorList>
            <person name="Bowman J.P."/>
        </authorList>
    </citation>
    <scope>NUCLEOTIDE SEQUENCE [LARGE SCALE GENOMIC DNA]</scope>
    <source>
        <strain evidence="3 4">NCIMB 15042</strain>
    </source>
</reference>
<protein>
    <submittedName>
        <fullName evidence="3">AIPR family protein</fullName>
    </submittedName>
</protein>
<dbReference type="Pfam" id="PF22879">
    <property type="entry name" value="AIPR_N"/>
    <property type="match status" value="1"/>
</dbReference>
<sequence length="722" mass="83927">MSFNETLKSLIEEKFVQDPNLNAESAFCEIIADYLEDSSLINEFTHSPYFKEESTGQNLKIDGFCINENETVLSMFIASYNNLDVDGKLNLKEVELFFKQLYRVLNYVIRVNNTDVPKAHVLSSLNKDYQAVFKNNIVKIDFYLFTNNTAVNKKEVDKSKILSKADMDSAIDYNFRIYDIKEVERLHKSNQKLDIDVEEYYDKPINVLKPDIGNSSYGTAIAIFPGKFLYNIYSDFGGRLLESNVRSFLSTRVKVNKGIKDTLINGPEMFLAYNNGLCVTVSEIVLNEDNSVKTFKNFQIVNGGQTTSSIFFATQDAKKTKLNVDLERVNVMAKITEIRRNIDSVKIQSTIAKNSNLQNAVKQSDLSSNEEYLINLHTCSKKFRNPTSNNYYYFERTRGQYQLEKNLSKNEKHFLNLFPNNQKLEKSDLSILFYCALSNKIEPFISVRSAEKRYNLIRDHFDSENKKISEEYFVNIIGSFIFYKLLQSKYGAGKNAIGRIRKNVIAYSISLIQEYLLKSNNSVDFQAIWSNDGLDIPETKIKEFLIYINQLLLQNLDDGRLDEACKKEESWNKILKKIDWSKLDTLIDLLPICEVKKFKKSSSSEFNLDSKYELMVDEINKVIYSPERYGILDKRIQTEIETYMGDGMSLYSRSHRRLMKDHFRPSSKLTDYNPKTYKLYLDECRNKNGEIIKKKFSDLKIYLDNLYRVFNAILQDELLELE</sequence>